<accession>A0A5C6HIP8</accession>
<feature type="transmembrane region" description="Helical" evidence="1">
    <location>
        <begin position="20"/>
        <end position="50"/>
    </location>
</feature>
<evidence type="ECO:0008006" key="5">
    <source>
        <dbReference type="Google" id="ProtNLM"/>
    </source>
</evidence>
<reference evidence="3" key="2">
    <citation type="submission" date="2022-08" db="EMBL/GenBank/DDBJ databases">
        <title>Genome Sequencing of Bacteroides fragilis Group Isolates with Nanopore Technology.</title>
        <authorList>
            <person name="Tisza M.J."/>
            <person name="Smith D."/>
            <person name="Dekker J.P."/>
        </authorList>
    </citation>
    <scope>NUCLEOTIDE SEQUENCE</scope>
    <source>
        <strain evidence="3">BFG-70</strain>
    </source>
</reference>
<feature type="transmembrane region" description="Helical" evidence="1">
    <location>
        <begin position="169"/>
        <end position="190"/>
    </location>
</feature>
<feature type="transmembrane region" description="Helical" evidence="1">
    <location>
        <begin position="87"/>
        <end position="106"/>
    </location>
</feature>
<gene>
    <name evidence="2" type="ORF">F2Z89_12785</name>
    <name evidence="3" type="ORF">NXX45_17430</name>
</gene>
<feature type="transmembrane region" description="Helical" evidence="1">
    <location>
        <begin position="249"/>
        <end position="269"/>
    </location>
</feature>
<feature type="transmembrane region" description="Helical" evidence="1">
    <location>
        <begin position="224"/>
        <end position="242"/>
    </location>
</feature>
<evidence type="ECO:0000313" key="2">
    <source>
        <dbReference type="EMBL" id="KAA4996837.1"/>
    </source>
</evidence>
<dbReference type="EMBL" id="CP103216">
    <property type="protein sequence ID" value="UVR55489.1"/>
    <property type="molecule type" value="Genomic_DNA"/>
</dbReference>
<reference evidence="2 4" key="1">
    <citation type="journal article" date="2019" name="Nat. Med.">
        <title>A library of human gut bacterial isolates paired with longitudinal multiomics data enables mechanistic microbiome research.</title>
        <authorList>
            <person name="Poyet M."/>
            <person name="Groussin M."/>
            <person name="Gibbons S.M."/>
            <person name="Avila-Pacheco J."/>
            <person name="Jiang X."/>
            <person name="Kearney S.M."/>
            <person name="Perrotta A.R."/>
            <person name="Berdy B."/>
            <person name="Zhao S."/>
            <person name="Lieberman T.D."/>
            <person name="Swanson P.K."/>
            <person name="Smith M."/>
            <person name="Roesemann S."/>
            <person name="Alexander J.E."/>
            <person name="Rich S.A."/>
            <person name="Livny J."/>
            <person name="Vlamakis H."/>
            <person name="Clish C."/>
            <person name="Bullock K."/>
            <person name="Deik A."/>
            <person name="Scott J."/>
            <person name="Pierce K.A."/>
            <person name="Xavier R.J."/>
            <person name="Alm E.J."/>
        </authorList>
    </citation>
    <scope>NUCLEOTIDE SEQUENCE [LARGE SCALE GENOMIC DNA]</scope>
    <source>
        <strain evidence="2 4">BIOML-A46</strain>
    </source>
</reference>
<evidence type="ECO:0000256" key="1">
    <source>
        <dbReference type="SAM" id="Phobius"/>
    </source>
</evidence>
<feature type="transmembrane region" description="Helical" evidence="1">
    <location>
        <begin position="197"/>
        <end position="218"/>
    </location>
</feature>
<evidence type="ECO:0000313" key="3">
    <source>
        <dbReference type="EMBL" id="UVR55489.1"/>
    </source>
</evidence>
<protein>
    <recommendedName>
        <fullName evidence="5">O-antigen ligase domain-containing protein</fullName>
    </recommendedName>
</protein>
<dbReference type="AlphaFoldDB" id="A0A5C6HIP8"/>
<keyword evidence="1" id="KW-0812">Transmembrane</keyword>
<dbReference type="PANTHER" id="PTHR37422:SF17">
    <property type="entry name" value="O-ANTIGEN LIGASE"/>
    <property type="match status" value="1"/>
</dbReference>
<dbReference type="RefSeq" id="WP_008660483.1">
    <property type="nucleotide sequence ID" value="NZ_CABKOU010000002.1"/>
</dbReference>
<keyword evidence="1" id="KW-0472">Membrane</keyword>
<sequence length="408" mass="47223">MISLKWYGNKCQLFIVHNYYLILVAVYVLSIHVPIVRTGVAMSFVLLYLYTSCKIIRFASSSAGLVFFFLIYCIFSVQGYFYNELPISVYWAEISTQLLPMIFFFIPFNQEVDKERFYRIFVVAITIAIVLGIYYYIFNPPAYIQYIVKTANTAYEGSIGVSIQRFNSIFGSTIMGSFSVFMIIIIIYRFWDVKKEYSFLSLLLYLLLYIIAFVSAILTAQRSSMALAFFCVVFMYICSILCRKKILKSFTFFNVLLYVVVVTVILTMFQEYFDFFEERIDSIDGAFDERNGQWIDTFKHSENIIFGTGLGSAGHKVLAFTKYHITDGALFKITAECGIVGLIFFLYIIIKCLVLKIKYFPCLFREYLIIVVCLAQSTGSNTLVFQQILPIFWFSLGSIANYYKTKDL</sequence>
<dbReference type="EMBL" id="VWCJ01000007">
    <property type="protein sequence ID" value="KAA4996837.1"/>
    <property type="molecule type" value="Genomic_DNA"/>
</dbReference>
<dbReference type="Proteomes" id="UP001060330">
    <property type="component" value="Chromosome"/>
</dbReference>
<proteinExistence type="predicted"/>
<dbReference type="Proteomes" id="UP000460666">
    <property type="component" value="Unassembled WGS sequence"/>
</dbReference>
<dbReference type="PANTHER" id="PTHR37422">
    <property type="entry name" value="TEICHURONIC ACID BIOSYNTHESIS PROTEIN TUAE"/>
    <property type="match status" value="1"/>
</dbReference>
<feature type="transmembrane region" description="Helical" evidence="1">
    <location>
        <begin position="362"/>
        <end position="378"/>
    </location>
</feature>
<feature type="transmembrane region" description="Helical" evidence="1">
    <location>
        <begin position="62"/>
        <end position="81"/>
    </location>
</feature>
<feature type="transmembrane region" description="Helical" evidence="1">
    <location>
        <begin position="329"/>
        <end position="350"/>
    </location>
</feature>
<keyword evidence="1" id="KW-1133">Transmembrane helix</keyword>
<organism evidence="2 4">
    <name type="scientific">Bacteroides fragilis</name>
    <dbReference type="NCBI Taxonomy" id="817"/>
    <lineage>
        <taxon>Bacteria</taxon>
        <taxon>Pseudomonadati</taxon>
        <taxon>Bacteroidota</taxon>
        <taxon>Bacteroidia</taxon>
        <taxon>Bacteroidales</taxon>
        <taxon>Bacteroidaceae</taxon>
        <taxon>Bacteroides</taxon>
    </lineage>
</organism>
<feature type="transmembrane region" description="Helical" evidence="1">
    <location>
        <begin position="118"/>
        <end position="137"/>
    </location>
</feature>
<dbReference type="InterPro" id="IPR051533">
    <property type="entry name" value="WaaL-like"/>
</dbReference>
<evidence type="ECO:0000313" key="4">
    <source>
        <dbReference type="Proteomes" id="UP000460666"/>
    </source>
</evidence>
<name>A0A5C6HIP8_BACFG</name>